<dbReference type="Proteomes" id="UP001289374">
    <property type="component" value="Unassembled WGS sequence"/>
</dbReference>
<keyword evidence="2" id="KW-1185">Reference proteome</keyword>
<sequence length="110" mass="12366">MKDLGEDDVILDDILARTPYDPSICLKKNKGDSVSQAEYAKIIGSVMFLMNYTGLNIAYAVSRLSRYTYNPNNEHWNALRRLLRSRSRVAEKLIGRCNLVGVNCTSVPAL</sequence>
<dbReference type="PANTHER" id="PTHR11439:SF440">
    <property type="entry name" value="INTEGRASE CATALYTIC DOMAIN-CONTAINING PROTEIN"/>
    <property type="match status" value="1"/>
</dbReference>
<accession>A0AAE1WIT6</accession>
<evidence type="ECO:0000313" key="1">
    <source>
        <dbReference type="EMBL" id="KAK4394240.1"/>
    </source>
</evidence>
<organism evidence="1 2">
    <name type="scientific">Sesamum angolense</name>
    <dbReference type="NCBI Taxonomy" id="2727404"/>
    <lineage>
        <taxon>Eukaryota</taxon>
        <taxon>Viridiplantae</taxon>
        <taxon>Streptophyta</taxon>
        <taxon>Embryophyta</taxon>
        <taxon>Tracheophyta</taxon>
        <taxon>Spermatophyta</taxon>
        <taxon>Magnoliopsida</taxon>
        <taxon>eudicotyledons</taxon>
        <taxon>Gunneridae</taxon>
        <taxon>Pentapetalae</taxon>
        <taxon>asterids</taxon>
        <taxon>lamiids</taxon>
        <taxon>Lamiales</taxon>
        <taxon>Pedaliaceae</taxon>
        <taxon>Sesamum</taxon>
    </lineage>
</organism>
<evidence type="ECO:0000313" key="2">
    <source>
        <dbReference type="Proteomes" id="UP001289374"/>
    </source>
</evidence>
<name>A0AAE1WIT6_9LAMI</name>
<reference evidence="1" key="2">
    <citation type="journal article" date="2024" name="Plant">
        <title>Genomic evolution and insights into agronomic trait innovations of Sesamum species.</title>
        <authorList>
            <person name="Miao H."/>
            <person name="Wang L."/>
            <person name="Qu L."/>
            <person name="Liu H."/>
            <person name="Sun Y."/>
            <person name="Le M."/>
            <person name="Wang Q."/>
            <person name="Wei S."/>
            <person name="Zheng Y."/>
            <person name="Lin W."/>
            <person name="Duan Y."/>
            <person name="Cao H."/>
            <person name="Xiong S."/>
            <person name="Wang X."/>
            <person name="Wei L."/>
            <person name="Li C."/>
            <person name="Ma Q."/>
            <person name="Ju M."/>
            <person name="Zhao R."/>
            <person name="Li G."/>
            <person name="Mu C."/>
            <person name="Tian Q."/>
            <person name="Mei H."/>
            <person name="Zhang T."/>
            <person name="Gao T."/>
            <person name="Zhang H."/>
        </authorList>
    </citation>
    <scope>NUCLEOTIDE SEQUENCE</scope>
    <source>
        <strain evidence="1">K16</strain>
    </source>
</reference>
<proteinExistence type="predicted"/>
<protein>
    <submittedName>
        <fullName evidence="1">Uncharacterized protein</fullName>
    </submittedName>
</protein>
<reference evidence="1" key="1">
    <citation type="submission" date="2020-06" db="EMBL/GenBank/DDBJ databases">
        <authorList>
            <person name="Li T."/>
            <person name="Hu X."/>
            <person name="Zhang T."/>
            <person name="Song X."/>
            <person name="Zhang H."/>
            <person name="Dai N."/>
            <person name="Sheng W."/>
            <person name="Hou X."/>
            <person name="Wei L."/>
        </authorList>
    </citation>
    <scope>NUCLEOTIDE SEQUENCE</scope>
    <source>
        <strain evidence="1">K16</strain>
        <tissue evidence="1">Leaf</tissue>
    </source>
</reference>
<dbReference type="AlphaFoldDB" id="A0AAE1WIT6"/>
<gene>
    <name evidence="1" type="ORF">Sango_1894800</name>
</gene>
<dbReference type="PANTHER" id="PTHR11439">
    <property type="entry name" value="GAG-POL-RELATED RETROTRANSPOSON"/>
    <property type="match status" value="1"/>
</dbReference>
<comment type="caution">
    <text evidence="1">The sequence shown here is derived from an EMBL/GenBank/DDBJ whole genome shotgun (WGS) entry which is preliminary data.</text>
</comment>
<dbReference type="EMBL" id="JACGWL010000010">
    <property type="protein sequence ID" value="KAK4394240.1"/>
    <property type="molecule type" value="Genomic_DNA"/>
</dbReference>